<comment type="caution">
    <text evidence="3">The sequence shown here is derived from an EMBL/GenBank/DDBJ whole genome shotgun (WGS) entry which is preliminary data.</text>
</comment>
<keyword evidence="2" id="KW-1133">Transmembrane helix</keyword>
<evidence type="ECO:0000313" key="4">
    <source>
        <dbReference type="Proteomes" id="UP001469553"/>
    </source>
</evidence>
<evidence type="ECO:0000256" key="1">
    <source>
        <dbReference type="SAM" id="MobiDB-lite"/>
    </source>
</evidence>
<name>A0ABV0Z4G8_9TELE</name>
<gene>
    <name evidence="3" type="ORF">AMECASPLE_032581</name>
</gene>
<dbReference type="PANTHER" id="PTHR21041">
    <property type="entry name" value="DENDRITIC CELL-SPECIFIC TRANSMEMBRANE PROTEIN"/>
    <property type="match status" value="1"/>
</dbReference>
<evidence type="ECO:0000256" key="2">
    <source>
        <dbReference type="SAM" id="Phobius"/>
    </source>
</evidence>
<keyword evidence="2" id="KW-0472">Membrane</keyword>
<organism evidence="3 4">
    <name type="scientific">Ameca splendens</name>
    <dbReference type="NCBI Taxonomy" id="208324"/>
    <lineage>
        <taxon>Eukaryota</taxon>
        <taxon>Metazoa</taxon>
        <taxon>Chordata</taxon>
        <taxon>Craniata</taxon>
        <taxon>Vertebrata</taxon>
        <taxon>Euteleostomi</taxon>
        <taxon>Actinopterygii</taxon>
        <taxon>Neopterygii</taxon>
        <taxon>Teleostei</taxon>
        <taxon>Neoteleostei</taxon>
        <taxon>Acanthomorphata</taxon>
        <taxon>Ovalentaria</taxon>
        <taxon>Atherinomorphae</taxon>
        <taxon>Cyprinodontiformes</taxon>
        <taxon>Goodeidae</taxon>
        <taxon>Ameca</taxon>
    </lineage>
</organism>
<sequence>MLVSRVLYLCDCQNHFGLPHSLTPTDTGYHGDQRNFRKPNSLSELLNDVAPSTAEPFSSFLTENLLSRLLQMFLLLPAVRRLPRLSADSPAALLVVRSLSGAVSGAVLFLGIVHNFPLTFDLKVAVGFVFVGVCVAGGALSSSFRCTILLALPSILGSRGRAYLMVLILMVLYKGPISNIERNAESAALSLSCNLDLQVHYSRMLWRHAIRPFVLVTQELMDDKAEFESESLNISKNFQNIRDEVLLQYGYDPFQPKPDGRGNSTQEQFTAKTKMQCDGESDLLMDAGKKLQTQNYVPPLLRSETEQGSLHRYR</sequence>
<keyword evidence="2" id="KW-0812">Transmembrane</keyword>
<dbReference type="InterPro" id="IPR051856">
    <property type="entry name" value="CSR-E3_Ligase_Protein"/>
</dbReference>
<feature type="transmembrane region" description="Helical" evidence="2">
    <location>
        <begin position="148"/>
        <end position="173"/>
    </location>
</feature>
<reference evidence="3 4" key="1">
    <citation type="submission" date="2021-06" db="EMBL/GenBank/DDBJ databases">
        <authorList>
            <person name="Palmer J.M."/>
        </authorList>
    </citation>
    <scope>NUCLEOTIDE SEQUENCE [LARGE SCALE GENOMIC DNA]</scope>
    <source>
        <strain evidence="3 4">AS_MEX2019</strain>
        <tissue evidence="3">Muscle</tissue>
    </source>
</reference>
<feature type="transmembrane region" description="Helical" evidence="2">
    <location>
        <begin position="122"/>
        <end position="141"/>
    </location>
</feature>
<feature type="region of interest" description="Disordered" evidence="1">
    <location>
        <begin position="295"/>
        <end position="314"/>
    </location>
</feature>
<evidence type="ECO:0000313" key="3">
    <source>
        <dbReference type="EMBL" id="MEQ2301103.1"/>
    </source>
</evidence>
<accession>A0ABV0Z4G8</accession>
<proteinExistence type="predicted"/>
<dbReference type="EMBL" id="JAHRIP010051282">
    <property type="protein sequence ID" value="MEQ2301103.1"/>
    <property type="molecule type" value="Genomic_DNA"/>
</dbReference>
<dbReference type="Proteomes" id="UP001469553">
    <property type="component" value="Unassembled WGS sequence"/>
</dbReference>
<feature type="transmembrane region" description="Helical" evidence="2">
    <location>
        <begin position="94"/>
        <end position="116"/>
    </location>
</feature>
<dbReference type="PANTHER" id="PTHR21041:SF17">
    <property type="entry name" value="E3 UBIQUITIN-PROTEIN LIGASE DCST1"/>
    <property type="match status" value="1"/>
</dbReference>
<protein>
    <submittedName>
        <fullName evidence="3">Uncharacterized protein</fullName>
    </submittedName>
</protein>
<keyword evidence="4" id="KW-1185">Reference proteome</keyword>